<organism evidence="2 3">
    <name type="scientific">Streptomyces asoensis</name>
    <dbReference type="NCBI Taxonomy" id="249586"/>
    <lineage>
        <taxon>Bacteria</taxon>
        <taxon>Bacillati</taxon>
        <taxon>Actinomycetota</taxon>
        <taxon>Actinomycetes</taxon>
        <taxon>Kitasatosporales</taxon>
        <taxon>Streptomycetaceae</taxon>
        <taxon>Streptomyces</taxon>
    </lineage>
</organism>
<dbReference type="EMBL" id="BNEB01000006">
    <property type="protein sequence ID" value="GHI65988.1"/>
    <property type="molecule type" value="Genomic_DNA"/>
</dbReference>
<dbReference type="Proteomes" id="UP000649259">
    <property type="component" value="Unassembled WGS sequence"/>
</dbReference>
<evidence type="ECO:0000313" key="2">
    <source>
        <dbReference type="EMBL" id="GHI65988.1"/>
    </source>
</evidence>
<evidence type="ECO:0000313" key="3">
    <source>
        <dbReference type="Proteomes" id="UP000649259"/>
    </source>
</evidence>
<sequence length="99" mass="9946">MPGGRPVVRRGRGGDPAGGGRVACGFGPEPAFHSSAHSAVRPGIRAAELCRDALPAVTPVRGRFRICHSPTVPGAARILSVGGAEDKEPTVSVGGRLGG</sequence>
<proteinExistence type="predicted"/>
<accession>A0ABQ3SCX4</accession>
<reference evidence="3" key="1">
    <citation type="submission" date="2023-07" db="EMBL/GenBank/DDBJ databases">
        <title>Whole genome shotgun sequence of Streptomyces cacaoi subsp. asoensis NBRC 13813.</title>
        <authorList>
            <person name="Komaki H."/>
            <person name="Tamura T."/>
        </authorList>
    </citation>
    <scope>NUCLEOTIDE SEQUENCE [LARGE SCALE GENOMIC DNA]</scope>
    <source>
        <strain evidence="3">NBRC 13813</strain>
    </source>
</reference>
<keyword evidence="3" id="KW-1185">Reference proteome</keyword>
<gene>
    <name evidence="2" type="ORF">Saso_76380</name>
</gene>
<evidence type="ECO:0000256" key="1">
    <source>
        <dbReference type="SAM" id="MobiDB-lite"/>
    </source>
</evidence>
<comment type="caution">
    <text evidence="2">The sequence shown here is derived from an EMBL/GenBank/DDBJ whole genome shotgun (WGS) entry which is preliminary data.</text>
</comment>
<feature type="region of interest" description="Disordered" evidence="1">
    <location>
        <begin position="1"/>
        <end position="21"/>
    </location>
</feature>
<protein>
    <submittedName>
        <fullName evidence="2">Uncharacterized protein</fullName>
    </submittedName>
</protein>
<name>A0ABQ3SCX4_9ACTN</name>